<dbReference type="Proteomes" id="UP000298030">
    <property type="component" value="Unassembled WGS sequence"/>
</dbReference>
<evidence type="ECO:0008006" key="5">
    <source>
        <dbReference type="Google" id="ProtNLM"/>
    </source>
</evidence>
<reference evidence="3 4" key="1">
    <citation type="journal article" date="2019" name="Nat. Ecol. Evol.">
        <title>Megaphylogeny resolves global patterns of mushroom evolution.</title>
        <authorList>
            <person name="Varga T."/>
            <person name="Krizsan K."/>
            <person name="Foldi C."/>
            <person name="Dima B."/>
            <person name="Sanchez-Garcia M."/>
            <person name="Sanchez-Ramirez S."/>
            <person name="Szollosi G.J."/>
            <person name="Szarkandi J.G."/>
            <person name="Papp V."/>
            <person name="Albert L."/>
            <person name="Andreopoulos W."/>
            <person name="Angelini C."/>
            <person name="Antonin V."/>
            <person name="Barry K.W."/>
            <person name="Bougher N.L."/>
            <person name="Buchanan P."/>
            <person name="Buyck B."/>
            <person name="Bense V."/>
            <person name="Catcheside P."/>
            <person name="Chovatia M."/>
            <person name="Cooper J."/>
            <person name="Damon W."/>
            <person name="Desjardin D."/>
            <person name="Finy P."/>
            <person name="Geml J."/>
            <person name="Haridas S."/>
            <person name="Hughes K."/>
            <person name="Justo A."/>
            <person name="Karasinski D."/>
            <person name="Kautmanova I."/>
            <person name="Kiss B."/>
            <person name="Kocsube S."/>
            <person name="Kotiranta H."/>
            <person name="LaButti K.M."/>
            <person name="Lechner B.E."/>
            <person name="Liimatainen K."/>
            <person name="Lipzen A."/>
            <person name="Lukacs Z."/>
            <person name="Mihaltcheva S."/>
            <person name="Morgado L.N."/>
            <person name="Niskanen T."/>
            <person name="Noordeloos M.E."/>
            <person name="Ohm R.A."/>
            <person name="Ortiz-Santana B."/>
            <person name="Ovrebo C."/>
            <person name="Racz N."/>
            <person name="Riley R."/>
            <person name="Savchenko A."/>
            <person name="Shiryaev A."/>
            <person name="Soop K."/>
            <person name="Spirin V."/>
            <person name="Szebenyi C."/>
            <person name="Tomsovsky M."/>
            <person name="Tulloss R.E."/>
            <person name="Uehling J."/>
            <person name="Grigoriev I.V."/>
            <person name="Vagvolgyi C."/>
            <person name="Papp T."/>
            <person name="Martin F.M."/>
            <person name="Miettinen O."/>
            <person name="Hibbett D.S."/>
            <person name="Nagy L.G."/>
        </authorList>
    </citation>
    <scope>NUCLEOTIDE SEQUENCE [LARGE SCALE GENOMIC DNA]</scope>
    <source>
        <strain evidence="3 4">FP101781</strain>
    </source>
</reference>
<dbReference type="AlphaFoldDB" id="A0A4Y7T1C0"/>
<sequence length="88" mass="8777">MKVTIILSSLVVALFPATAIAQGCPLQDSYCCDASVKGSGPAMDGKDVGINCVRGGFDCGFGGQVTGCCARLAPLGGARGTGIDCTFN</sequence>
<proteinExistence type="predicted"/>
<gene>
    <name evidence="2" type="ORF">FA13DRAFT_207661</name>
    <name evidence="3" type="ORF">FA13DRAFT_854814</name>
</gene>
<dbReference type="EMBL" id="QPFP01000037">
    <property type="protein sequence ID" value="TEB27738.1"/>
    <property type="molecule type" value="Genomic_DNA"/>
</dbReference>
<comment type="caution">
    <text evidence="3">The sequence shown here is derived from an EMBL/GenBank/DDBJ whole genome shotgun (WGS) entry which is preliminary data.</text>
</comment>
<feature type="signal peptide" evidence="1">
    <location>
        <begin position="1"/>
        <end position="21"/>
    </location>
</feature>
<keyword evidence="4" id="KW-1185">Reference proteome</keyword>
<protein>
    <recommendedName>
        <fullName evidence="5">Hydrophobin</fullName>
    </recommendedName>
</protein>
<evidence type="ECO:0000313" key="4">
    <source>
        <dbReference type="Proteomes" id="UP000298030"/>
    </source>
</evidence>
<dbReference type="PROSITE" id="PS51257">
    <property type="entry name" value="PROKAR_LIPOPROTEIN"/>
    <property type="match status" value="1"/>
</dbReference>
<accession>A0A4Y7T1C0</accession>
<feature type="chain" id="PRO_5039865470" description="Hydrophobin" evidence="1">
    <location>
        <begin position="22"/>
        <end position="88"/>
    </location>
</feature>
<dbReference type="OrthoDB" id="3439550at2759"/>
<evidence type="ECO:0000256" key="1">
    <source>
        <dbReference type="SAM" id="SignalP"/>
    </source>
</evidence>
<evidence type="ECO:0000313" key="2">
    <source>
        <dbReference type="EMBL" id="TEB20572.1"/>
    </source>
</evidence>
<organism evidence="3 4">
    <name type="scientific">Coprinellus micaceus</name>
    <name type="common">Glistening ink-cap mushroom</name>
    <name type="synonym">Coprinus micaceus</name>
    <dbReference type="NCBI Taxonomy" id="71717"/>
    <lineage>
        <taxon>Eukaryota</taxon>
        <taxon>Fungi</taxon>
        <taxon>Dikarya</taxon>
        <taxon>Basidiomycota</taxon>
        <taxon>Agaricomycotina</taxon>
        <taxon>Agaricomycetes</taxon>
        <taxon>Agaricomycetidae</taxon>
        <taxon>Agaricales</taxon>
        <taxon>Agaricineae</taxon>
        <taxon>Psathyrellaceae</taxon>
        <taxon>Coprinellus</taxon>
    </lineage>
</organism>
<evidence type="ECO:0000313" key="3">
    <source>
        <dbReference type="EMBL" id="TEB27738.1"/>
    </source>
</evidence>
<name>A0A4Y7T1C0_COPMI</name>
<dbReference type="EMBL" id="QPFP01000136">
    <property type="protein sequence ID" value="TEB20572.1"/>
    <property type="molecule type" value="Genomic_DNA"/>
</dbReference>
<keyword evidence="1" id="KW-0732">Signal</keyword>